<evidence type="ECO:0000256" key="2">
    <source>
        <dbReference type="ARBA" id="ARBA00022448"/>
    </source>
</evidence>
<keyword evidence="3" id="KW-1003">Cell membrane</keyword>
<dbReference type="Pfam" id="PF07690">
    <property type="entry name" value="MFS_1"/>
    <property type="match status" value="1"/>
</dbReference>
<evidence type="ECO:0000256" key="5">
    <source>
        <dbReference type="ARBA" id="ARBA00022989"/>
    </source>
</evidence>
<keyword evidence="2" id="KW-0813">Transport</keyword>
<proteinExistence type="predicted"/>
<dbReference type="InterPro" id="IPR020846">
    <property type="entry name" value="MFS_dom"/>
</dbReference>
<dbReference type="InterPro" id="IPR011701">
    <property type="entry name" value="MFS"/>
</dbReference>
<dbReference type="Proteomes" id="UP000829401">
    <property type="component" value="Chromosome"/>
</dbReference>
<evidence type="ECO:0000256" key="1">
    <source>
        <dbReference type="ARBA" id="ARBA00004651"/>
    </source>
</evidence>
<dbReference type="PROSITE" id="PS50850">
    <property type="entry name" value="MFS"/>
    <property type="match status" value="1"/>
</dbReference>
<dbReference type="RefSeq" id="WP_021295384.1">
    <property type="nucleotide sequence ID" value="NZ_AURB01000065.1"/>
</dbReference>
<dbReference type="GO" id="GO:0022857">
    <property type="term" value="F:transmembrane transporter activity"/>
    <property type="evidence" value="ECO:0007669"/>
    <property type="project" value="InterPro"/>
</dbReference>
<dbReference type="EMBL" id="CP080467">
    <property type="protein sequence ID" value="UNO48739.1"/>
    <property type="molecule type" value="Genomic_DNA"/>
</dbReference>
<sequence length="394" mass="43319">MRYTKMWALILGSALNTLGLFITIPIINIYAVDAFHLSAVQIGFISGIWPGTVFCMSFFTGMLAQRRGYVDTLRGGTAVNGLSFLLMTFASNISIFCFSLFLLGLGKAMADSSSRAAIRYLSSTGDSERYFRLRYLLQNVSCVIGPLIGVAAYRFIYGKTFLISMLMFLVYLIITFTGLRRRDFKNESNDQPSILKNFSVLKDGSLQLWIMSGTCILIAYGAYESLMPVVILNAHGTRPNYGFLVSLNAIVVILIQLGHLKLFKNSSLRRSILFGFILLAAGFALYAIEWEPYVMTVIATIVVSIGESVLFPCFDVVMGRISPDNKSALYYGAGELRQVGFFLGPSIGGLLLAYGGPVSLFIASALSIIVAGVLFNRVAFFGSNQNSDYDTKQM</sequence>
<keyword evidence="6" id="KW-0472">Membrane</keyword>
<dbReference type="InterPro" id="IPR036259">
    <property type="entry name" value="MFS_trans_sf"/>
</dbReference>
<dbReference type="SUPFAM" id="SSF103473">
    <property type="entry name" value="MFS general substrate transporter"/>
    <property type="match status" value="1"/>
</dbReference>
<dbReference type="PANTHER" id="PTHR23517">
    <property type="entry name" value="RESISTANCE PROTEIN MDTM, PUTATIVE-RELATED-RELATED"/>
    <property type="match status" value="1"/>
</dbReference>
<dbReference type="eggNOG" id="COG2814">
    <property type="taxonomic scope" value="Bacteria"/>
</dbReference>
<dbReference type="Gene3D" id="1.20.1250.20">
    <property type="entry name" value="MFS general substrate transporter like domains"/>
    <property type="match status" value="1"/>
</dbReference>
<evidence type="ECO:0000313" key="8">
    <source>
        <dbReference type="Proteomes" id="UP000829401"/>
    </source>
</evidence>
<dbReference type="OrthoDB" id="8952229at2"/>
<accession>T0CGL2</accession>
<dbReference type="PANTHER" id="PTHR23517:SF3">
    <property type="entry name" value="INTEGRAL MEMBRANE TRANSPORT PROTEIN"/>
    <property type="match status" value="1"/>
</dbReference>
<evidence type="ECO:0000256" key="4">
    <source>
        <dbReference type="ARBA" id="ARBA00022692"/>
    </source>
</evidence>
<dbReference type="GO" id="GO:0005886">
    <property type="term" value="C:plasma membrane"/>
    <property type="evidence" value="ECO:0007669"/>
    <property type="project" value="UniProtKB-SubCell"/>
</dbReference>
<dbReference type="STRING" id="1356854.N007_20805"/>
<comment type="subcellular location">
    <subcellularLocation>
        <location evidence="1">Cell membrane</location>
        <topology evidence="1">Multi-pass membrane protein</topology>
    </subcellularLocation>
</comment>
<dbReference type="KEGG" id="aaco:K1I37_19150"/>
<accession>A0A9E6ZT69</accession>
<organism evidence="7 8">
    <name type="scientific">Alicyclobacillus acidoterrestris (strain ATCC 49025 / DSM 3922 / CIP 106132 / NCIMB 13137 / GD3B)</name>
    <dbReference type="NCBI Taxonomy" id="1356854"/>
    <lineage>
        <taxon>Bacteria</taxon>
        <taxon>Bacillati</taxon>
        <taxon>Bacillota</taxon>
        <taxon>Bacilli</taxon>
        <taxon>Bacillales</taxon>
        <taxon>Alicyclobacillaceae</taxon>
        <taxon>Alicyclobacillus</taxon>
    </lineage>
</organism>
<keyword evidence="5" id="KW-1133">Transmembrane helix</keyword>
<evidence type="ECO:0000256" key="6">
    <source>
        <dbReference type="ARBA" id="ARBA00023136"/>
    </source>
</evidence>
<evidence type="ECO:0000256" key="3">
    <source>
        <dbReference type="ARBA" id="ARBA00022475"/>
    </source>
</evidence>
<keyword evidence="8" id="KW-1185">Reference proteome</keyword>
<name>T0CGL2_ALIAG</name>
<dbReference type="AlphaFoldDB" id="T0CGL2"/>
<gene>
    <name evidence="7" type="ORF">K1I37_19150</name>
</gene>
<keyword evidence="4" id="KW-0812">Transmembrane</keyword>
<evidence type="ECO:0000313" key="7">
    <source>
        <dbReference type="EMBL" id="UNO48739.1"/>
    </source>
</evidence>
<reference evidence="8" key="1">
    <citation type="journal article" date="2022" name="G3 (Bethesda)">
        <title>Unveiling the complete genome sequence of Alicyclobacillus acidoterrestris DSM 3922T, a taint-producing strain.</title>
        <authorList>
            <person name="Leonardo I.C."/>
            <person name="Barreto Crespo M.T."/>
            <person name="Gaspar F.B."/>
        </authorList>
    </citation>
    <scope>NUCLEOTIDE SEQUENCE [LARGE SCALE GENOMIC DNA]</scope>
    <source>
        <strain evidence="8">DSM 3922</strain>
    </source>
</reference>
<protein>
    <submittedName>
        <fullName evidence="7">MFS transporter</fullName>
    </submittedName>
</protein>
<dbReference type="InterPro" id="IPR050171">
    <property type="entry name" value="MFS_Transporters"/>
</dbReference>